<protein>
    <submittedName>
        <fullName evidence="3">SRPBCC domain-containing protein</fullName>
    </submittedName>
</protein>
<dbReference type="InterPro" id="IPR013538">
    <property type="entry name" value="ASHA1/2-like_C"/>
</dbReference>
<proteinExistence type="inferred from homology"/>
<sequence length="138" mass="15705">MSKTVIQIGTKVGSTLEKVWQYYTMAEHVVNWNHASDDWYTPEAENDLKTGGYFTYKMAAKDGSFNFNFAGIYTLVEPLKTIAYTLGDGRKVTIVFSEAEDGIVIDQSFEAEAVHDVEMQQQGWQAILDNFKQYTETH</sequence>
<dbReference type="Proteomes" id="UP000746471">
    <property type="component" value="Unassembled WGS sequence"/>
</dbReference>
<name>A0ABS5PJW0_9FIRM</name>
<keyword evidence="4" id="KW-1185">Reference proteome</keyword>
<accession>A0ABS5PJW0</accession>
<feature type="domain" description="Activator of Hsp90 ATPase homologue 1/2-like C-terminal" evidence="2">
    <location>
        <begin position="15"/>
        <end position="135"/>
    </location>
</feature>
<gene>
    <name evidence="3" type="ORF">KHM83_01910</name>
</gene>
<comment type="caution">
    <text evidence="3">The sequence shown here is derived from an EMBL/GenBank/DDBJ whole genome shotgun (WGS) entry which is preliminary data.</text>
</comment>
<dbReference type="SUPFAM" id="SSF55961">
    <property type="entry name" value="Bet v1-like"/>
    <property type="match status" value="1"/>
</dbReference>
<dbReference type="Pfam" id="PF08327">
    <property type="entry name" value="AHSA1"/>
    <property type="match status" value="1"/>
</dbReference>
<dbReference type="EMBL" id="JAHBCL010000002">
    <property type="protein sequence ID" value="MBS7525428.1"/>
    <property type="molecule type" value="Genomic_DNA"/>
</dbReference>
<evidence type="ECO:0000259" key="2">
    <source>
        <dbReference type="Pfam" id="PF08327"/>
    </source>
</evidence>
<dbReference type="InterPro" id="IPR023393">
    <property type="entry name" value="START-like_dom_sf"/>
</dbReference>
<dbReference type="RefSeq" id="WP_213235209.1">
    <property type="nucleotide sequence ID" value="NZ_JAHBCL010000002.1"/>
</dbReference>
<comment type="similarity">
    <text evidence="1">Belongs to the AHA1 family.</text>
</comment>
<dbReference type="Gene3D" id="3.30.530.20">
    <property type="match status" value="1"/>
</dbReference>
<organism evidence="3 4">
    <name type="scientific">Fusibacter paucivorans</name>
    <dbReference type="NCBI Taxonomy" id="76009"/>
    <lineage>
        <taxon>Bacteria</taxon>
        <taxon>Bacillati</taxon>
        <taxon>Bacillota</taxon>
        <taxon>Clostridia</taxon>
        <taxon>Eubacteriales</taxon>
        <taxon>Eubacteriales Family XII. Incertae Sedis</taxon>
        <taxon>Fusibacter</taxon>
    </lineage>
</organism>
<evidence type="ECO:0000313" key="4">
    <source>
        <dbReference type="Proteomes" id="UP000746471"/>
    </source>
</evidence>
<evidence type="ECO:0000256" key="1">
    <source>
        <dbReference type="ARBA" id="ARBA00006817"/>
    </source>
</evidence>
<reference evidence="3 4" key="1">
    <citation type="submission" date="2021-05" db="EMBL/GenBank/DDBJ databases">
        <title>Fusibacter ferrireducens sp. nov., an anaerobic, sulfur- and Fe-reducing bacterium isolated from the mangrove sediment.</title>
        <authorList>
            <person name="Qiu D."/>
        </authorList>
    </citation>
    <scope>NUCLEOTIDE SEQUENCE [LARGE SCALE GENOMIC DNA]</scope>
    <source>
        <strain evidence="3 4">DSM 12116</strain>
    </source>
</reference>
<evidence type="ECO:0000313" key="3">
    <source>
        <dbReference type="EMBL" id="MBS7525428.1"/>
    </source>
</evidence>